<proteinExistence type="predicted"/>
<evidence type="ECO:0008006" key="4">
    <source>
        <dbReference type="Google" id="ProtNLM"/>
    </source>
</evidence>
<keyword evidence="1" id="KW-0472">Membrane</keyword>
<dbReference type="HOGENOM" id="CLU_2153298_0_0_10"/>
<dbReference type="KEGG" id="bfr:BFp0007"/>
<reference evidence="2 3" key="1">
    <citation type="journal article" date="2004" name="Proc. Natl. Acad. Sci. U.S.A.">
        <title>Genomic analysis of Bacteroides fragilis reveals extensive DNA inversions regulating cell surface adaptation.</title>
        <authorList>
            <person name="Kuwahara T."/>
            <person name="Yamashita A."/>
            <person name="Hirakawa H."/>
            <person name="Nakayama H."/>
            <person name="Toh H."/>
            <person name="Okada N."/>
            <person name="Kuhara S."/>
            <person name="Hattori M."/>
            <person name="Hayashi T."/>
            <person name="Ohnishi Y."/>
        </authorList>
    </citation>
    <scope>NUCLEOTIDE SEQUENCE [LARGE SCALE GENOMIC DNA]</scope>
    <source>
        <strain evidence="2 3">YCH46</strain>
        <plasmid evidence="3">Plasmid pBFY46</plasmid>
    </source>
</reference>
<sequence>MNFSNFVIGVFGIYVLYYAANFIYDAFIKADKNQSNDEEQVLNIGDNIEEEVPQLVEDLYPEQEKKSSPIIDSSSFVRMEVETQGIPFESLIADSKTMFSGVSF</sequence>
<dbReference type="RefSeq" id="WP_011199139.1">
    <property type="nucleotide sequence ID" value="NC_006297.1"/>
</dbReference>
<dbReference type="EMBL" id="AP006842">
    <property type="protein sequence ID" value="BAD51334.1"/>
    <property type="molecule type" value="Genomic_DNA"/>
</dbReference>
<dbReference type="OrthoDB" id="1050199at2"/>
<gene>
    <name evidence="2" type="ordered locus">BFp0007</name>
</gene>
<geneLocation type="plasmid" evidence="2 3">
    <name>pBFY46</name>
</geneLocation>
<accession>Q64MF3</accession>
<feature type="transmembrane region" description="Helical" evidence="1">
    <location>
        <begin position="6"/>
        <end position="24"/>
    </location>
</feature>
<name>Q64MF3_BACFR</name>
<dbReference type="Proteomes" id="UP000002197">
    <property type="component" value="Plasmid pBFY46"/>
</dbReference>
<evidence type="ECO:0000256" key="1">
    <source>
        <dbReference type="SAM" id="Phobius"/>
    </source>
</evidence>
<keyword evidence="2" id="KW-0614">Plasmid</keyword>
<evidence type="ECO:0000313" key="3">
    <source>
        <dbReference type="Proteomes" id="UP000002197"/>
    </source>
</evidence>
<dbReference type="PATRIC" id="fig|295405.11.peg.7"/>
<keyword evidence="1" id="KW-1133">Transmembrane helix</keyword>
<protein>
    <recommendedName>
        <fullName evidence="4">Transmembrane protein</fullName>
    </recommendedName>
</protein>
<evidence type="ECO:0000313" key="2">
    <source>
        <dbReference type="EMBL" id="BAD51334.1"/>
    </source>
</evidence>
<dbReference type="AlphaFoldDB" id="Q64MF3"/>
<keyword evidence="1" id="KW-0812">Transmembrane</keyword>
<organism evidence="2 3">
    <name type="scientific">Bacteroides fragilis (strain YCH46)</name>
    <dbReference type="NCBI Taxonomy" id="295405"/>
    <lineage>
        <taxon>Bacteria</taxon>
        <taxon>Pseudomonadati</taxon>
        <taxon>Bacteroidota</taxon>
        <taxon>Bacteroidia</taxon>
        <taxon>Bacteroidales</taxon>
        <taxon>Bacteroidaceae</taxon>
        <taxon>Bacteroides</taxon>
    </lineage>
</organism>